<organism evidence="1 2">
    <name type="scientific">Thelonectria olida</name>
    <dbReference type="NCBI Taxonomy" id="1576542"/>
    <lineage>
        <taxon>Eukaryota</taxon>
        <taxon>Fungi</taxon>
        <taxon>Dikarya</taxon>
        <taxon>Ascomycota</taxon>
        <taxon>Pezizomycotina</taxon>
        <taxon>Sordariomycetes</taxon>
        <taxon>Hypocreomycetidae</taxon>
        <taxon>Hypocreales</taxon>
        <taxon>Nectriaceae</taxon>
        <taxon>Thelonectria</taxon>
    </lineage>
</organism>
<proteinExistence type="predicted"/>
<dbReference type="Proteomes" id="UP000777438">
    <property type="component" value="Unassembled WGS sequence"/>
</dbReference>
<dbReference type="EMBL" id="JAGPYM010000021">
    <property type="protein sequence ID" value="KAH6884163.1"/>
    <property type="molecule type" value="Genomic_DNA"/>
</dbReference>
<sequence>MAVLASETFLSSRLCPEARTLGFSHEETFNWRKGPRINLQHVLSLSTWNATQVFADHKVGDPRSFDYYEAPSRQAALSVDRVVNLQQAISRKNFGQEICTQSWNCSYVVEFVAPGYKCAELANGIGFQIRKFDGSLPPFDLSSIVP</sequence>
<name>A0A9P8VYB0_9HYPO</name>
<keyword evidence="2" id="KW-1185">Reference proteome</keyword>
<reference evidence="1 2" key="1">
    <citation type="journal article" date="2021" name="Nat. Commun.">
        <title>Genetic determinants of endophytism in the Arabidopsis root mycobiome.</title>
        <authorList>
            <person name="Mesny F."/>
            <person name="Miyauchi S."/>
            <person name="Thiergart T."/>
            <person name="Pickel B."/>
            <person name="Atanasova L."/>
            <person name="Karlsson M."/>
            <person name="Huettel B."/>
            <person name="Barry K.W."/>
            <person name="Haridas S."/>
            <person name="Chen C."/>
            <person name="Bauer D."/>
            <person name="Andreopoulos W."/>
            <person name="Pangilinan J."/>
            <person name="LaButti K."/>
            <person name="Riley R."/>
            <person name="Lipzen A."/>
            <person name="Clum A."/>
            <person name="Drula E."/>
            <person name="Henrissat B."/>
            <person name="Kohler A."/>
            <person name="Grigoriev I.V."/>
            <person name="Martin F.M."/>
            <person name="Hacquard S."/>
        </authorList>
    </citation>
    <scope>NUCLEOTIDE SEQUENCE [LARGE SCALE GENOMIC DNA]</scope>
    <source>
        <strain evidence="1 2">MPI-CAGE-CH-0241</strain>
    </source>
</reference>
<dbReference type="AlphaFoldDB" id="A0A9P8VYB0"/>
<comment type="caution">
    <text evidence="1">The sequence shown here is derived from an EMBL/GenBank/DDBJ whole genome shotgun (WGS) entry which is preliminary data.</text>
</comment>
<dbReference type="OrthoDB" id="5340195at2759"/>
<evidence type="ECO:0000313" key="2">
    <source>
        <dbReference type="Proteomes" id="UP000777438"/>
    </source>
</evidence>
<evidence type="ECO:0000313" key="1">
    <source>
        <dbReference type="EMBL" id="KAH6884163.1"/>
    </source>
</evidence>
<accession>A0A9P8VYB0</accession>
<protein>
    <submittedName>
        <fullName evidence="1">Uncharacterized protein</fullName>
    </submittedName>
</protein>
<gene>
    <name evidence="1" type="ORF">B0T10DRAFT_463046</name>
</gene>